<dbReference type="eggNOG" id="ENOG5032I5R">
    <property type="taxonomic scope" value="Bacteria"/>
</dbReference>
<dbReference type="Proteomes" id="UP000005845">
    <property type="component" value="Unassembled WGS sequence"/>
</dbReference>
<dbReference type="EMBL" id="BAFC01000062">
    <property type="protein sequence ID" value="GAB39317.1"/>
    <property type="molecule type" value="Genomic_DNA"/>
</dbReference>
<dbReference type="Gene3D" id="3.40.1580.10">
    <property type="entry name" value="SMI1/KNR4-like"/>
    <property type="match status" value="1"/>
</dbReference>
<evidence type="ECO:0000313" key="2">
    <source>
        <dbReference type="Proteomes" id="UP000005845"/>
    </source>
</evidence>
<proteinExistence type="predicted"/>
<accession>H5U0P9</accession>
<protein>
    <recommendedName>
        <fullName evidence="3">Knr4/Smi1-like domain-containing protein</fullName>
    </recommendedName>
</protein>
<name>H5U0P9_9ACTN</name>
<evidence type="ECO:0008006" key="3">
    <source>
        <dbReference type="Google" id="ProtNLM"/>
    </source>
</evidence>
<dbReference type="InterPro" id="IPR037883">
    <property type="entry name" value="Knr4/Smi1-like_sf"/>
</dbReference>
<comment type="caution">
    <text evidence="1">The sequence shown here is derived from an EMBL/GenBank/DDBJ whole genome shotgun (WGS) entry which is preliminary data.</text>
</comment>
<evidence type="ECO:0000313" key="1">
    <source>
        <dbReference type="EMBL" id="GAB39317.1"/>
    </source>
</evidence>
<sequence>MIWLAALRPADMPERGTLAEAVAHATSMVSGDDFTDVVTRGRAGVEPGICCDIYHLPPNELAAPDALGDTGVGAASVYAVRRFTYRPGSSLDEVRSAEEALDVQLPQRWVEYLTGPSVLDKAEGPEYFDLFTPADIADVTNAFYEWSPRIGAAMIGSDGGSSRLQLDTRVGDASPVVMMFPGDRDWEDTTVQADSIDDFIESAEAGTFEVIFDDTRKYRPRR</sequence>
<dbReference type="AlphaFoldDB" id="H5U0P9"/>
<keyword evidence="2" id="KW-1185">Reference proteome</keyword>
<reference evidence="1 2" key="1">
    <citation type="submission" date="2012-02" db="EMBL/GenBank/DDBJ databases">
        <title>Whole genome shotgun sequence of Gordonia sputi NBRC 100414.</title>
        <authorList>
            <person name="Yoshida I."/>
            <person name="Hosoyama A."/>
            <person name="Tsuchikane K."/>
            <person name="Katsumata H."/>
            <person name="Yamazaki S."/>
            <person name="Fujita N."/>
        </authorList>
    </citation>
    <scope>NUCLEOTIDE SEQUENCE [LARGE SCALE GENOMIC DNA]</scope>
    <source>
        <strain evidence="1 2">NBRC 100414</strain>
    </source>
</reference>
<organism evidence="1 2">
    <name type="scientific">Gordonia sputi NBRC 100414</name>
    <dbReference type="NCBI Taxonomy" id="1089453"/>
    <lineage>
        <taxon>Bacteria</taxon>
        <taxon>Bacillati</taxon>
        <taxon>Actinomycetota</taxon>
        <taxon>Actinomycetes</taxon>
        <taxon>Mycobacteriales</taxon>
        <taxon>Gordoniaceae</taxon>
        <taxon>Gordonia</taxon>
    </lineage>
</organism>
<gene>
    <name evidence="1" type="ORF">GOSPT_062_00520</name>
</gene>
<dbReference type="SUPFAM" id="SSF160631">
    <property type="entry name" value="SMI1/KNR4-like"/>
    <property type="match status" value="1"/>
</dbReference>